<evidence type="ECO:0000313" key="4">
    <source>
        <dbReference type="Proteomes" id="UP001295423"/>
    </source>
</evidence>
<proteinExistence type="predicted"/>
<dbReference type="GO" id="GO:0005524">
    <property type="term" value="F:ATP binding"/>
    <property type="evidence" value="ECO:0007669"/>
    <property type="project" value="InterPro"/>
</dbReference>
<dbReference type="Gene3D" id="1.10.510.10">
    <property type="entry name" value="Transferase(Phosphotransferase) domain 1"/>
    <property type="match status" value="1"/>
</dbReference>
<dbReference type="EMBL" id="CAKOGP040002080">
    <property type="protein sequence ID" value="CAJ1960931.1"/>
    <property type="molecule type" value="Genomic_DNA"/>
</dbReference>
<dbReference type="SMART" id="SM00220">
    <property type="entry name" value="S_TKc"/>
    <property type="match status" value="1"/>
</dbReference>
<dbReference type="InterPro" id="IPR051681">
    <property type="entry name" value="Ser/Thr_Kinases-Pseudokinases"/>
</dbReference>
<reference evidence="3" key="1">
    <citation type="submission" date="2023-08" db="EMBL/GenBank/DDBJ databases">
        <authorList>
            <person name="Audoor S."/>
            <person name="Bilcke G."/>
        </authorList>
    </citation>
    <scope>NUCLEOTIDE SEQUENCE</scope>
</reference>
<dbReference type="Gene3D" id="3.30.200.20">
    <property type="entry name" value="Phosphorylase Kinase, domain 1"/>
    <property type="match status" value="1"/>
</dbReference>
<feature type="region of interest" description="Disordered" evidence="1">
    <location>
        <begin position="1"/>
        <end position="28"/>
    </location>
</feature>
<feature type="compositionally biased region" description="Polar residues" evidence="1">
    <location>
        <begin position="8"/>
        <end position="18"/>
    </location>
</feature>
<gene>
    <name evidence="3" type="ORF">CYCCA115_LOCUS18955</name>
</gene>
<evidence type="ECO:0000259" key="2">
    <source>
        <dbReference type="PROSITE" id="PS50011"/>
    </source>
</evidence>
<sequence>MKKESADNNDQSSTQTDTYIEREAQKGDEIEPLGDAGVELVVNLEGTIDALIEKEVIKLSSQCRLFKDETNAEDELAVFHRNEVLAGEFLGNGAFSEVHQVWGFQLANFGSRDPKQERARLELCSTTYDQNGESAYVLKHLRRDLHHRGANKFIHAAGDLVMEAKFLSYFDHQNIIKLHAWSGPTTAYHGNTHDACFLVLDRLDLTLSHKMIQWQMNPQASEAVYSPNLCDYNEKLNIGRQIASGLEYLHSRDIIFRDLKPDNIGFRGNTVQLFDFGLCRELPESKPIEEKTFHMSGVGTKRYMAPEVFLGKHYNLKADVYSWTIVFQSMLSLQKPFDMFDAIHYKDLVCEKGARPPVFQEWPQGIQDLCRNGWAQDPHDRFTISEVREEIERMQAQMPAKGQHGYVAEVTGGNETPFFIERSSSFDQSSIEDMMDNICSPHRICLRIQGVEAPKGGQSFLRMIEGQMIRASAPYERHITSYPNLKHLRSQYL</sequence>
<dbReference type="GO" id="GO:0004674">
    <property type="term" value="F:protein serine/threonine kinase activity"/>
    <property type="evidence" value="ECO:0007669"/>
    <property type="project" value="TreeGrafter"/>
</dbReference>
<dbReference type="InterPro" id="IPR011009">
    <property type="entry name" value="Kinase-like_dom_sf"/>
</dbReference>
<feature type="domain" description="Protein kinase" evidence="2">
    <location>
        <begin position="84"/>
        <end position="407"/>
    </location>
</feature>
<name>A0AAD2G2Z4_9STRA</name>
<dbReference type="InterPro" id="IPR000719">
    <property type="entry name" value="Prot_kinase_dom"/>
</dbReference>
<feature type="compositionally biased region" description="Basic and acidic residues" evidence="1">
    <location>
        <begin position="19"/>
        <end position="28"/>
    </location>
</feature>
<evidence type="ECO:0000256" key="1">
    <source>
        <dbReference type="SAM" id="MobiDB-lite"/>
    </source>
</evidence>
<keyword evidence="4" id="KW-1185">Reference proteome</keyword>
<dbReference type="Pfam" id="PF00069">
    <property type="entry name" value="Pkinase"/>
    <property type="match status" value="1"/>
</dbReference>
<dbReference type="PANTHER" id="PTHR44329">
    <property type="entry name" value="SERINE/THREONINE-PROTEIN KINASE TNNI3K-RELATED"/>
    <property type="match status" value="1"/>
</dbReference>
<evidence type="ECO:0000313" key="3">
    <source>
        <dbReference type="EMBL" id="CAJ1960931.1"/>
    </source>
</evidence>
<accession>A0AAD2G2Z4</accession>
<dbReference type="SUPFAM" id="SSF56112">
    <property type="entry name" value="Protein kinase-like (PK-like)"/>
    <property type="match status" value="1"/>
</dbReference>
<dbReference type="Proteomes" id="UP001295423">
    <property type="component" value="Unassembled WGS sequence"/>
</dbReference>
<protein>
    <recommendedName>
        <fullName evidence="2">Protein kinase domain-containing protein</fullName>
    </recommendedName>
</protein>
<organism evidence="3 4">
    <name type="scientific">Cylindrotheca closterium</name>
    <dbReference type="NCBI Taxonomy" id="2856"/>
    <lineage>
        <taxon>Eukaryota</taxon>
        <taxon>Sar</taxon>
        <taxon>Stramenopiles</taxon>
        <taxon>Ochrophyta</taxon>
        <taxon>Bacillariophyta</taxon>
        <taxon>Bacillariophyceae</taxon>
        <taxon>Bacillariophycidae</taxon>
        <taxon>Bacillariales</taxon>
        <taxon>Bacillariaceae</taxon>
        <taxon>Cylindrotheca</taxon>
    </lineage>
</organism>
<dbReference type="AlphaFoldDB" id="A0AAD2G2Z4"/>
<comment type="caution">
    <text evidence="3">The sequence shown here is derived from an EMBL/GenBank/DDBJ whole genome shotgun (WGS) entry which is preliminary data.</text>
</comment>
<dbReference type="PROSITE" id="PS50011">
    <property type="entry name" value="PROTEIN_KINASE_DOM"/>
    <property type="match status" value="1"/>
</dbReference>